<sequence>MPKRHYPNPRVFRLTGSVGFCGTNNPDEVKTLQKLIADAGYSQTTGRYITINGRCDLQTQEVIYWYQRLLNMKPSGLIHPVDYWFMHALHEATTPRWRPRHVAGPLIVRQGQTTFDSEGVDYITAVAPFRQPKHLLQFSRILHHPRFESGVTLGRGFDMKKRSAGEILATLRHADIEEYKAVICSKAAYLTGREAETFVQFYGPLVGEITHQQQIRLFEIAYQEKVIYAKGVYDRHARHLNIPNALPWSRIDTVIRDTFIDTIFQGNVTAKEMVTIIAKGGSRNEIITYLRNDVSSRRDAQRTQIRIRNLQK</sequence>
<dbReference type="Proteomes" id="UP000285793">
    <property type="component" value="Unassembled WGS sequence"/>
</dbReference>
<evidence type="ECO:0000313" key="3">
    <source>
        <dbReference type="EMBL" id="ROW64631.1"/>
    </source>
</evidence>
<evidence type="ECO:0000256" key="2">
    <source>
        <dbReference type="ARBA" id="ARBA00022638"/>
    </source>
</evidence>
<dbReference type="EMBL" id="PQJL01000001">
    <property type="protein sequence ID" value="ROW64631.1"/>
    <property type="molecule type" value="Genomic_DNA"/>
</dbReference>
<name>A0A423Y413_9ENTR</name>
<keyword evidence="1" id="KW-0929">Antimicrobial</keyword>
<evidence type="ECO:0000256" key="1">
    <source>
        <dbReference type="ARBA" id="ARBA00022529"/>
    </source>
</evidence>
<dbReference type="InterPro" id="IPR036365">
    <property type="entry name" value="PGBD-like_sf"/>
</dbReference>
<gene>
    <name evidence="3" type="ORF">C3E80_00190</name>
</gene>
<accession>A0A423Y413</accession>
<dbReference type="GO" id="GO:0042742">
    <property type="term" value="P:defense response to bacterium"/>
    <property type="evidence" value="ECO:0007669"/>
    <property type="project" value="UniProtKB-KW"/>
</dbReference>
<keyword evidence="2" id="KW-0081">Bacteriolytic enzyme</keyword>
<proteinExistence type="predicted"/>
<dbReference type="GO" id="GO:0031640">
    <property type="term" value="P:killing of cells of another organism"/>
    <property type="evidence" value="ECO:0007669"/>
    <property type="project" value="UniProtKB-KW"/>
</dbReference>
<dbReference type="InterPro" id="IPR023347">
    <property type="entry name" value="Lysozyme_dom_sf"/>
</dbReference>
<evidence type="ECO:0000313" key="4">
    <source>
        <dbReference type="Proteomes" id="UP000285793"/>
    </source>
</evidence>
<evidence type="ECO:0008006" key="5">
    <source>
        <dbReference type="Google" id="ProtNLM"/>
    </source>
</evidence>
<protein>
    <recommendedName>
        <fullName evidence="5">Peptidoglycan binding-like domain-containing protein</fullName>
    </recommendedName>
</protein>
<reference evidence="3 4" key="1">
    <citation type="journal article" date="2018" name="Front. Microbiol.">
        <title>An Investigation of an Acute Gastroenteritis Outbreak: Cronobacter sakazakii, a Potential Cause of Food-Borne Illness.</title>
        <authorList>
            <person name="Yong W."/>
            <person name="Guo B."/>
            <person name="Shi X."/>
            <person name="Cheng T."/>
            <person name="Chen M."/>
            <person name="Jiang X."/>
            <person name="Ye Y."/>
            <person name="Wang J."/>
            <person name="Xie G."/>
            <person name="Ding J."/>
        </authorList>
    </citation>
    <scope>NUCLEOTIDE SEQUENCE [LARGE SCALE GENOMIC DNA]</scope>
    <source>
        <strain evidence="3 4">S1</strain>
    </source>
</reference>
<comment type="caution">
    <text evidence="3">The sequence shown here is derived from an EMBL/GenBank/DDBJ whole genome shotgun (WGS) entry which is preliminary data.</text>
</comment>
<dbReference type="RefSeq" id="WP_123947641.1">
    <property type="nucleotide sequence ID" value="NZ_PQJL01000001.1"/>
</dbReference>
<dbReference type="SUPFAM" id="SSF47090">
    <property type="entry name" value="PGBD-like"/>
    <property type="match status" value="1"/>
</dbReference>
<dbReference type="GO" id="GO:0003796">
    <property type="term" value="F:lysozyme activity"/>
    <property type="evidence" value="ECO:0007669"/>
    <property type="project" value="InterPro"/>
</dbReference>
<dbReference type="AlphaFoldDB" id="A0A423Y413"/>
<organism evidence="3 4">
    <name type="scientific">Cronobacter malonaticus</name>
    <dbReference type="NCBI Taxonomy" id="413503"/>
    <lineage>
        <taxon>Bacteria</taxon>
        <taxon>Pseudomonadati</taxon>
        <taxon>Pseudomonadota</taxon>
        <taxon>Gammaproteobacteria</taxon>
        <taxon>Enterobacterales</taxon>
        <taxon>Enterobacteriaceae</taxon>
        <taxon>Cronobacter</taxon>
    </lineage>
</organism>
<dbReference type="Gene3D" id="1.10.530.40">
    <property type="match status" value="1"/>
</dbReference>